<feature type="region of interest" description="Disordered" evidence="1">
    <location>
        <begin position="238"/>
        <end position="276"/>
    </location>
</feature>
<protein>
    <submittedName>
        <fullName evidence="2">Uncharacterized protein</fullName>
    </submittedName>
</protein>
<dbReference type="PANTHER" id="PTHR34239">
    <property type="entry name" value="APPLE DOMAIN-CONTAINING PROTEIN"/>
    <property type="match status" value="1"/>
</dbReference>
<accession>A0A226DP72</accession>
<proteinExistence type="predicted"/>
<feature type="region of interest" description="Disordered" evidence="1">
    <location>
        <begin position="39"/>
        <end position="68"/>
    </location>
</feature>
<evidence type="ECO:0000313" key="2">
    <source>
        <dbReference type="EMBL" id="OXA47009.1"/>
    </source>
</evidence>
<gene>
    <name evidence="2" type="ORF">Fcan01_18335</name>
</gene>
<dbReference type="PANTHER" id="PTHR34239:SF2">
    <property type="entry name" value="TRANSPOSABLE ELEMENT P TRANSPOSASE_THAP9 CONSERVED DOMAIN-CONTAINING PROTEIN"/>
    <property type="match status" value="1"/>
</dbReference>
<dbReference type="Proteomes" id="UP000198287">
    <property type="component" value="Unassembled WGS sequence"/>
</dbReference>
<dbReference type="EMBL" id="LNIX01000014">
    <property type="protein sequence ID" value="OXA47009.1"/>
    <property type="molecule type" value="Genomic_DNA"/>
</dbReference>
<dbReference type="AlphaFoldDB" id="A0A226DP72"/>
<feature type="compositionally biased region" description="Polar residues" evidence="1">
    <location>
        <begin position="238"/>
        <end position="270"/>
    </location>
</feature>
<reference evidence="2 3" key="1">
    <citation type="submission" date="2015-12" db="EMBL/GenBank/DDBJ databases">
        <title>The genome of Folsomia candida.</title>
        <authorList>
            <person name="Faddeeva A."/>
            <person name="Derks M.F."/>
            <person name="Anvar Y."/>
            <person name="Smit S."/>
            <person name="Van Straalen N."/>
            <person name="Roelofs D."/>
        </authorList>
    </citation>
    <scope>NUCLEOTIDE SEQUENCE [LARGE SCALE GENOMIC DNA]</scope>
    <source>
        <strain evidence="2 3">VU population</strain>
        <tissue evidence="2">Whole body</tissue>
    </source>
</reference>
<dbReference type="OrthoDB" id="7701249at2759"/>
<organism evidence="2 3">
    <name type="scientific">Folsomia candida</name>
    <name type="common">Springtail</name>
    <dbReference type="NCBI Taxonomy" id="158441"/>
    <lineage>
        <taxon>Eukaryota</taxon>
        <taxon>Metazoa</taxon>
        <taxon>Ecdysozoa</taxon>
        <taxon>Arthropoda</taxon>
        <taxon>Hexapoda</taxon>
        <taxon>Collembola</taxon>
        <taxon>Entomobryomorpha</taxon>
        <taxon>Isotomoidea</taxon>
        <taxon>Isotomidae</taxon>
        <taxon>Proisotominae</taxon>
        <taxon>Folsomia</taxon>
    </lineage>
</organism>
<sequence>MAENSTKEFGELSQTIQRHNAALEELKDVPNLLKKLAEKVGIEQDQKEPEKKSTWSLGLSDEEDDLDADANKIIETDGDSNEELDSLLEDSEKKVEFGPSLLPNILVPENCKELIVPKVNTEIWKLLPPQAKVLDLKQQQIQEVLSAGLSTLASISNSVAVHKSQIPKEVVNSVVKQAIEGANLLGDEFQSINGRRRYEMKKYLNPEYSSICTTQLATSEWLFGADLAENLKSSKATSSLMKSTMPRNNRFTPYSRPQYNQQGHSSSAPSLNFRRPLFNQPRASGQYYQRFQR</sequence>
<comment type="caution">
    <text evidence="2">The sequence shown here is derived from an EMBL/GenBank/DDBJ whole genome shotgun (WGS) entry which is preliminary data.</text>
</comment>
<feature type="compositionally biased region" description="Basic and acidic residues" evidence="1">
    <location>
        <begin position="39"/>
        <end position="53"/>
    </location>
</feature>
<evidence type="ECO:0000313" key="3">
    <source>
        <dbReference type="Proteomes" id="UP000198287"/>
    </source>
</evidence>
<name>A0A226DP72_FOLCA</name>
<evidence type="ECO:0000256" key="1">
    <source>
        <dbReference type="SAM" id="MobiDB-lite"/>
    </source>
</evidence>
<keyword evidence="3" id="KW-1185">Reference proteome</keyword>